<dbReference type="GO" id="GO:0055085">
    <property type="term" value="P:transmembrane transport"/>
    <property type="evidence" value="ECO:0007669"/>
    <property type="project" value="InterPro"/>
</dbReference>
<evidence type="ECO:0000256" key="2">
    <source>
        <dbReference type="ARBA" id="ARBA00022448"/>
    </source>
</evidence>
<reference evidence="10" key="1">
    <citation type="submission" date="2017-09" db="EMBL/GenBank/DDBJ databases">
        <authorList>
            <person name="Varghese N."/>
            <person name="Submissions S."/>
        </authorList>
    </citation>
    <scope>NUCLEOTIDE SEQUENCE [LARGE SCALE GENOMIC DNA]</scope>
    <source>
        <strain evidence="10">MSL47</strain>
    </source>
</reference>
<feature type="transmembrane region" description="Helical" evidence="7">
    <location>
        <begin position="256"/>
        <end position="280"/>
    </location>
</feature>
<evidence type="ECO:0000256" key="7">
    <source>
        <dbReference type="RuleBase" id="RU363032"/>
    </source>
</evidence>
<dbReference type="Pfam" id="PF19300">
    <property type="entry name" value="BPD_transp_1_N"/>
    <property type="match status" value="1"/>
</dbReference>
<evidence type="ECO:0000256" key="6">
    <source>
        <dbReference type="ARBA" id="ARBA00023136"/>
    </source>
</evidence>
<dbReference type="InterPro" id="IPR000515">
    <property type="entry name" value="MetI-like"/>
</dbReference>
<dbReference type="Proteomes" id="UP000219573">
    <property type="component" value="Unassembled WGS sequence"/>
</dbReference>
<organism evidence="9 10">
    <name type="scientific">Orenia metallireducens</name>
    <dbReference type="NCBI Taxonomy" id="1413210"/>
    <lineage>
        <taxon>Bacteria</taxon>
        <taxon>Bacillati</taxon>
        <taxon>Bacillota</taxon>
        <taxon>Clostridia</taxon>
        <taxon>Halanaerobiales</taxon>
        <taxon>Halobacteroidaceae</taxon>
        <taxon>Orenia</taxon>
    </lineage>
</organism>
<dbReference type="EMBL" id="OBDZ01000035">
    <property type="protein sequence ID" value="SNY44788.1"/>
    <property type="molecule type" value="Genomic_DNA"/>
</dbReference>
<feature type="domain" description="ABC transmembrane type-1" evidence="8">
    <location>
        <begin position="101"/>
        <end position="311"/>
    </location>
</feature>
<comment type="similarity">
    <text evidence="7">Belongs to the binding-protein-dependent transport system permease family.</text>
</comment>
<protein>
    <submittedName>
        <fullName evidence="9">Peptide/nickel transport system permease protein</fullName>
    </submittedName>
</protein>
<dbReference type="OrthoDB" id="9773221at2"/>
<dbReference type="AlphaFoldDB" id="A0A285I9Z3"/>
<feature type="transmembrane region" description="Helical" evidence="7">
    <location>
        <begin position="136"/>
        <end position="160"/>
    </location>
</feature>
<dbReference type="CDD" id="cd06261">
    <property type="entry name" value="TM_PBP2"/>
    <property type="match status" value="1"/>
</dbReference>
<keyword evidence="5 7" id="KW-1133">Transmembrane helix</keyword>
<accession>A0A285I9Z3</accession>
<proteinExistence type="inferred from homology"/>
<dbReference type="RefSeq" id="WP_097019320.1">
    <property type="nucleotide sequence ID" value="NZ_OBDZ01000035.1"/>
</dbReference>
<keyword evidence="3" id="KW-1003">Cell membrane</keyword>
<feature type="transmembrane region" description="Helical" evidence="7">
    <location>
        <begin position="101"/>
        <end position="124"/>
    </location>
</feature>
<keyword evidence="10" id="KW-1185">Reference proteome</keyword>
<dbReference type="GO" id="GO:0005886">
    <property type="term" value="C:plasma membrane"/>
    <property type="evidence" value="ECO:0007669"/>
    <property type="project" value="UniProtKB-SubCell"/>
</dbReference>
<comment type="subcellular location">
    <subcellularLocation>
        <location evidence="1 7">Cell membrane</location>
        <topology evidence="1 7">Multi-pass membrane protein</topology>
    </subcellularLocation>
</comment>
<feature type="transmembrane region" description="Helical" evidence="7">
    <location>
        <begin position="194"/>
        <end position="213"/>
    </location>
</feature>
<feature type="transmembrane region" description="Helical" evidence="7">
    <location>
        <begin position="292"/>
        <end position="320"/>
    </location>
</feature>
<evidence type="ECO:0000256" key="1">
    <source>
        <dbReference type="ARBA" id="ARBA00004651"/>
    </source>
</evidence>
<dbReference type="PANTHER" id="PTHR30465">
    <property type="entry name" value="INNER MEMBRANE ABC TRANSPORTER"/>
    <property type="match status" value="1"/>
</dbReference>
<dbReference type="PROSITE" id="PS50928">
    <property type="entry name" value="ABC_TM1"/>
    <property type="match status" value="1"/>
</dbReference>
<evidence type="ECO:0000256" key="4">
    <source>
        <dbReference type="ARBA" id="ARBA00022692"/>
    </source>
</evidence>
<dbReference type="SUPFAM" id="SSF161098">
    <property type="entry name" value="MetI-like"/>
    <property type="match status" value="1"/>
</dbReference>
<name>A0A285I9Z3_9FIRM</name>
<evidence type="ECO:0000256" key="5">
    <source>
        <dbReference type="ARBA" id="ARBA00022989"/>
    </source>
</evidence>
<evidence type="ECO:0000256" key="3">
    <source>
        <dbReference type="ARBA" id="ARBA00022475"/>
    </source>
</evidence>
<evidence type="ECO:0000259" key="8">
    <source>
        <dbReference type="PROSITE" id="PS50928"/>
    </source>
</evidence>
<keyword evidence="4 7" id="KW-0812">Transmembrane</keyword>
<evidence type="ECO:0000313" key="9">
    <source>
        <dbReference type="EMBL" id="SNY44788.1"/>
    </source>
</evidence>
<evidence type="ECO:0000313" key="10">
    <source>
        <dbReference type="Proteomes" id="UP000219573"/>
    </source>
</evidence>
<dbReference type="InterPro" id="IPR045621">
    <property type="entry name" value="BPD_transp_1_N"/>
</dbReference>
<dbReference type="Gene3D" id="1.10.3720.10">
    <property type="entry name" value="MetI-like"/>
    <property type="match status" value="1"/>
</dbReference>
<dbReference type="InterPro" id="IPR035906">
    <property type="entry name" value="MetI-like_sf"/>
</dbReference>
<keyword evidence="6 7" id="KW-0472">Membrane</keyword>
<gene>
    <name evidence="9" type="ORF">SAMN06265827_13517</name>
</gene>
<keyword evidence="2 7" id="KW-0813">Transport</keyword>
<sequence length="327" mass="36314">MLNYIIRRCLMAIPLLIAISIVTFIVIKLPPGSYLETYIAEQQRLGGEVTQDRVEAIKQRYGLGQPTYVQYFKWISGFPRGDFGMSFKAQQPVAKIIKERIGFTILLSLATVLFTWSLAVPIGIYSAVRQYSVFDYVFTFIGFIGVAIPNFLLALFLMFIGVKFFGADLSGLFSMEYMGEPWSFGKFIDMLKHLWVPVVVVGTGGMAGLIRIMRGQMLDELRKAYVQTARAKGLSEYIVIVKHVARIAINPFVSTIGWMLPGLISGGTLAGIVLGLPTLGPKLLDALKTQDMYLAGTIMMLLSSLTIIGTLISDILLAIVDPRIRYE</sequence>
<feature type="transmembrane region" description="Helical" evidence="7">
    <location>
        <begin position="9"/>
        <end position="27"/>
    </location>
</feature>
<dbReference type="Pfam" id="PF00528">
    <property type="entry name" value="BPD_transp_1"/>
    <property type="match status" value="1"/>
</dbReference>
<dbReference type="PANTHER" id="PTHR30465:SF43">
    <property type="entry name" value="OLIGOPEPTIDE ABC TRANSPORTER, PERMEASE PROTEIN"/>
    <property type="match status" value="1"/>
</dbReference>